<comment type="subcellular location">
    <subcellularLocation>
        <location evidence="1">Cell membrane</location>
        <topology evidence="1">Multi-pass membrane protein</topology>
    </subcellularLocation>
</comment>
<keyword evidence="3" id="KW-1003">Cell membrane</keyword>
<feature type="transmembrane region" description="Helical" evidence="7">
    <location>
        <begin position="144"/>
        <end position="164"/>
    </location>
</feature>
<feature type="transmembrane region" description="Helical" evidence="7">
    <location>
        <begin position="107"/>
        <end position="124"/>
    </location>
</feature>
<name>A0A1C3HMX7_SERMA</name>
<dbReference type="InterPro" id="IPR006726">
    <property type="entry name" value="PHBA_efflux_AaeB/fusaric-R"/>
</dbReference>
<keyword evidence="6 7" id="KW-0472">Membrane</keyword>
<evidence type="ECO:0000256" key="4">
    <source>
        <dbReference type="ARBA" id="ARBA00022692"/>
    </source>
</evidence>
<gene>
    <name evidence="8" type="primary">aaeB_4</name>
    <name evidence="8" type="ORF">PWN146_05144</name>
</gene>
<evidence type="ECO:0000313" key="8">
    <source>
        <dbReference type="EMBL" id="SAY46375.1"/>
    </source>
</evidence>
<feature type="transmembrane region" description="Helical" evidence="7">
    <location>
        <begin position="406"/>
        <end position="425"/>
    </location>
</feature>
<evidence type="ECO:0000256" key="5">
    <source>
        <dbReference type="ARBA" id="ARBA00022989"/>
    </source>
</evidence>
<feature type="transmembrane region" description="Helical" evidence="7">
    <location>
        <begin position="431"/>
        <end position="455"/>
    </location>
</feature>
<dbReference type="PANTHER" id="PTHR30509:SF9">
    <property type="entry name" value="MULTIDRUG RESISTANCE PROTEIN MDTO"/>
    <property type="match status" value="1"/>
</dbReference>
<keyword evidence="2" id="KW-0813">Transport</keyword>
<feature type="transmembrane region" description="Helical" evidence="7">
    <location>
        <begin position="476"/>
        <end position="498"/>
    </location>
</feature>
<organism evidence="8">
    <name type="scientific">Serratia marcescens</name>
    <dbReference type="NCBI Taxonomy" id="615"/>
    <lineage>
        <taxon>Bacteria</taxon>
        <taxon>Pseudomonadati</taxon>
        <taxon>Pseudomonadota</taxon>
        <taxon>Gammaproteobacteria</taxon>
        <taxon>Enterobacterales</taxon>
        <taxon>Yersiniaceae</taxon>
        <taxon>Serratia</taxon>
    </lineage>
</organism>
<dbReference type="GO" id="GO:0005886">
    <property type="term" value="C:plasma membrane"/>
    <property type="evidence" value="ECO:0007669"/>
    <property type="project" value="UniProtKB-SubCell"/>
</dbReference>
<dbReference type="PANTHER" id="PTHR30509">
    <property type="entry name" value="P-HYDROXYBENZOIC ACID EFFLUX PUMP SUBUNIT-RELATED"/>
    <property type="match status" value="1"/>
</dbReference>
<reference evidence="8" key="1">
    <citation type="submission" date="2016-05" db="EMBL/GenBank/DDBJ databases">
        <authorList>
            <person name="Cock P.J.A."/>
            <person name="Cock P.J.A."/>
        </authorList>
    </citation>
    <scope>NUCLEOTIDE SEQUENCE</scope>
    <source>
        <strain evidence="8">PWN146_assembly</strain>
    </source>
</reference>
<proteinExistence type="predicted"/>
<dbReference type="EMBL" id="LT575490">
    <property type="protein sequence ID" value="SAY46375.1"/>
    <property type="molecule type" value="Genomic_DNA"/>
</dbReference>
<sequence>MTIGKTHLLYAAKLFIASMFAFALAESIGLQNPYWAMVTCCVLSNPVSGAVRARATYRFCGTLFAGVLTLAISAFLSNTPELLIIAVGLSSSIMLGISFLDRTPRAYFFQLGAITMMLVAIAYINHPDTMFNMVVTRVTEICLGILSVTFVDSILFPSSLAPVLRKRLKGWLADLECWQEDSLDGKTGDVLAETDRIRLLTDIATFNQMMTTLGYDSSVDKTKRQAAVAIQQRVLLIVPLLSSIGSSITALPESLRTALAPWLANISMQARGERPEYGDLDADLPPVVQLSAWEKLIVDELTECVKHWLRLWGEVRRLNAFLEGESLPDSLYSEMMRSKVFSPPADTGMAIRMFAGILTTYTVLCCLWFLTGWEQGANMVLLGIVAIGFFGGGDNPGAAIATFGRFSLIAMSLGALLSYVLLPIAGDYGSFLIVMGIFLLPLGIWAATNPMATLVMALSLSNVNFQGHYAPNNMGLYLEGTTGTLIGVYCAFLCASLFRRWGTDHVLTRLIRKDAQEMLGLDRHVSERDLRRYQERALDRISALGTRLAALGQTDRSAQLLARLNTGINLIQLQCASECIRKTSPIAELLREFRQLPLNSETPAELLDKLNASLHYAWMKNAHELLYPLTRLRQHHFPQALQWSPEHDR</sequence>
<evidence type="ECO:0000256" key="6">
    <source>
        <dbReference type="ARBA" id="ARBA00023136"/>
    </source>
</evidence>
<dbReference type="GO" id="GO:0022857">
    <property type="term" value="F:transmembrane transporter activity"/>
    <property type="evidence" value="ECO:0007669"/>
    <property type="project" value="InterPro"/>
</dbReference>
<feature type="transmembrane region" description="Helical" evidence="7">
    <location>
        <begin position="82"/>
        <end position="100"/>
    </location>
</feature>
<keyword evidence="4 7" id="KW-0812">Transmembrane</keyword>
<feature type="transmembrane region" description="Helical" evidence="7">
    <location>
        <begin position="376"/>
        <end position="394"/>
    </location>
</feature>
<evidence type="ECO:0000256" key="2">
    <source>
        <dbReference type="ARBA" id="ARBA00022448"/>
    </source>
</evidence>
<accession>A0A1C3HMX7</accession>
<feature type="transmembrane region" description="Helical" evidence="7">
    <location>
        <begin position="7"/>
        <end position="28"/>
    </location>
</feature>
<feature type="transmembrane region" description="Helical" evidence="7">
    <location>
        <begin position="34"/>
        <end position="51"/>
    </location>
</feature>
<dbReference type="Pfam" id="PF04632">
    <property type="entry name" value="FUSC"/>
    <property type="match status" value="1"/>
</dbReference>
<evidence type="ECO:0000256" key="7">
    <source>
        <dbReference type="SAM" id="Phobius"/>
    </source>
</evidence>
<feature type="transmembrane region" description="Helical" evidence="7">
    <location>
        <begin position="58"/>
        <end position="76"/>
    </location>
</feature>
<evidence type="ECO:0000256" key="3">
    <source>
        <dbReference type="ARBA" id="ARBA00022475"/>
    </source>
</evidence>
<protein>
    <submittedName>
        <fullName evidence="8">p-hydroxybenzoic acid efflux pump subunit AaeB</fullName>
    </submittedName>
</protein>
<dbReference type="AlphaFoldDB" id="A0A1C3HMX7"/>
<feature type="transmembrane region" description="Helical" evidence="7">
    <location>
        <begin position="349"/>
        <end position="370"/>
    </location>
</feature>
<keyword evidence="5 7" id="KW-1133">Transmembrane helix</keyword>
<evidence type="ECO:0000256" key="1">
    <source>
        <dbReference type="ARBA" id="ARBA00004651"/>
    </source>
</evidence>